<name>A0ACC4BG59_POPAL</name>
<evidence type="ECO:0000313" key="2">
    <source>
        <dbReference type="Proteomes" id="UP000309997"/>
    </source>
</evidence>
<dbReference type="Proteomes" id="UP000309997">
    <property type="component" value="Unassembled WGS sequence"/>
</dbReference>
<sequence>MGSVELQGTGGRRSSLEIVDKSGGELKEMNSEKKSNKKSSYFRKFGCLKIEESNENGSVVETTGEPVNPTHLIIMVNGIIGSAQDWKFAAKQFLKKYPRDVVVHRSKVNSSMLTFDGVDVMGDRLAEEVISVKKRHPSVQKISFVGHSLGGLIARYAIARLYERDITKEISHETGNCKSDESEDKDNCVQEKSRGTIAGLEPMNFITSATPHLGSRFHKQVPMFCGFYTLEKAAARISGFLGRTGKHLFMTDVDGGKRPLLFQMTSDSENLNFISALESFKRRVAYANASFDHIVGWCTSSLRRRDELPKRQHLSRHEKYPHIVNVKTTENASPQHEISEVKAYDCKTIDMEEEMIRGLTKMSWERVDVNLSGSMQRFLAHSTIQVKISCINSDGADVVQHMPIQGGKTNYAESSVSNNIGIGVEAQLGTAQPHVIEASASSFMTSFRRSKTKVRRHEGTRIFRAAIAKATAERGRIRPDPVRDSLQAKTIPSILNCSSPNMGFSSKLDRSCSYSLEAYPRTVSALGNIFSYSFQDKKENDLACRDCQQLIKSQPFLNVGIPWVFWWLMKRGRDRGPSLFVLSSTLVRFTAEGRATTKLLEAAPEKGVEEEKIAVRAQTIGSRPPRCDKRCTSCEHCEAVQVPITTQAHSRKRSRFSAAISNIAYSRGDGISNYKPMSWKCKCGNLIFNP</sequence>
<organism evidence="1 2">
    <name type="scientific">Populus alba</name>
    <name type="common">White poplar</name>
    <dbReference type="NCBI Taxonomy" id="43335"/>
    <lineage>
        <taxon>Eukaryota</taxon>
        <taxon>Viridiplantae</taxon>
        <taxon>Streptophyta</taxon>
        <taxon>Embryophyta</taxon>
        <taxon>Tracheophyta</taxon>
        <taxon>Spermatophyta</taxon>
        <taxon>Magnoliopsida</taxon>
        <taxon>eudicotyledons</taxon>
        <taxon>Gunneridae</taxon>
        <taxon>Pentapetalae</taxon>
        <taxon>rosids</taxon>
        <taxon>fabids</taxon>
        <taxon>Malpighiales</taxon>
        <taxon>Salicaceae</taxon>
        <taxon>Saliceae</taxon>
        <taxon>Populus</taxon>
    </lineage>
</organism>
<reference evidence="1 2" key="1">
    <citation type="journal article" date="2024" name="Plant Biotechnol. J.">
        <title>Genome and CRISPR/Cas9 system of a widespread forest tree (Populus alba) in the world.</title>
        <authorList>
            <person name="Liu Y.J."/>
            <person name="Jiang P.F."/>
            <person name="Han X.M."/>
            <person name="Li X.Y."/>
            <person name="Wang H.M."/>
            <person name="Wang Y.J."/>
            <person name="Wang X.X."/>
            <person name="Zeng Q.Y."/>
        </authorList>
    </citation>
    <scope>NUCLEOTIDE SEQUENCE [LARGE SCALE GENOMIC DNA]</scope>
    <source>
        <strain evidence="2">cv. PAL-ZL1</strain>
    </source>
</reference>
<dbReference type="EMBL" id="RCHU02000011">
    <property type="protein sequence ID" value="KAL3577057.1"/>
    <property type="molecule type" value="Genomic_DNA"/>
</dbReference>
<gene>
    <name evidence="1" type="ORF">D5086_022340</name>
</gene>
<accession>A0ACC4BG59</accession>
<proteinExistence type="predicted"/>
<comment type="caution">
    <text evidence="1">The sequence shown here is derived from an EMBL/GenBank/DDBJ whole genome shotgun (WGS) entry which is preliminary data.</text>
</comment>
<keyword evidence="2" id="KW-1185">Reference proteome</keyword>
<protein>
    <submittedName>
        <fullName evidence="1">Uncharacterized protein</fullName>
    </submittedName>
</protein>
<evidence type="ECO:0000313" key="1">
    <source>
        <dbReference type="EMBL" id="KAL3577057.1"/>
    </source>
</evidence>